<evidence type="ECO:0000259" key="8">
    <source>
        <dbReference type="Pfam" id="PF13802"/>
    </source>
</evidence>
<dbReference type="InterPro" id="IPR011013">
    <property type="entry name" value="Gal_mutarotase_sf_dom"/>
</dbReference>
<dbReference type="InterPro" id="IPR050985">
    <property type="entry name" value="Alpha-glycosidase_related"/>
</dbReference>
<dbReference type="Pfam" id="PF01055">
    <property type="entry name" value="Glyco_hydro_31_2nd"/>
    <property type="match status" value="1"/>
</dbReference>
<dbReference type="SUPFAM" id="SSF51011">
    <property type="entry name" value="Glycosyl hydrolase domain"/>
    <property type="match status" value="1"/>
</dbReference>
<dbReference type="AlphaFoldDB" id="D4LAI9"/>
<dbReference type="EMBL" id="FP929052">
    <property type="protein sequence ID" value="CBL16634.1"/>
    <property type="molecule type" value="Genomic_DNA"/>
</dbReference>
<gene>
    <name evidence="10" type="ordered locus">RUM_03990</name>
</gene>
<proteinExistence type="inferred from homology"/>
<dbReference type="NCBIfam" id="NF007940">
    <property type="entry name" value="PRK10658.1"/>
    <property type="match status" value="1"/>
</dbReference>
<dbReference type="SUPFAM" id="SSF74650">
    <property type="entry name" value="Galactose mutarotase-like"/>
    <property type="match status" value="1"/>
</dbReference>
<reference evidence="10" key="1">
    <citation type="submission" date="2010-03" db="EMBL/GenBank/DDBJ databases">
        <title>The genome sequence of Ruminococcus sp. 18P13.</title>
        <authorList>
            <consortium name="metaHIT consortium -- http://www.metahit.eu/"/>
            <person name="Pajon A."/>
            <person name="Turner K."/>
            <person name="Parkhill J."/>
            <person name="Bernalier A."/>
        </authorList>
    </citation>
    <scope>NUCLEOTIDE SEQUENCE [LARGE SCALE GENOMIC DNA]</scope>
    <source>
        <strain evidence="10">Type strain: 18P13</strain>
    </source>
</reference>
<dbReference type="GO" id="GO:0061634">
    <property type="term" value="F:alpha-D-xyloside xylohydrolase"/>
    <property type="evidence" value="ECO:0007669"/>
    <property type="project" value="UniProtKB-EC"/>
</dbReference>
<dbReference type="SUPFAM" id="SSF117125">
    <property type="entry name" value="Putative glucosidase YicI, C-terminal domain"/>
    <property type="match status" value="1"/>
</dbReference>
<dbReference type="CDD" id="cd14752">
    <property type="entry name" value="GH31_N"/>
    <property type="match status" value="1"/>
</dbReference>
<dbReference type="InterPro" id="IPR000322">
    <property type="entry name" value="Glyco_hydro_31_TIM"/>
</dbReference>
<dbReference type="Gene3D" id="2.60.40.1180">
    <property type="entry name" value="Golgi alpha-mannosidase II"/>
    <property type="match status" value="2"/>
</dbReference>
<organism evidence="10 11">
    <name type="scientific">Ruminococcus champanellensis (strain DSM 18848 / JCM 17042 / KCTC 15320 / 18P13)</name>
    <dbReference type="NCBI Taxonomy" id="213810"/>
    <lineage>
        <taxon>Bacteria</taxon>
        <taxon>Bacillati</taxon>
        <taxon>Bacillota</taxon>
        <taxon>Clostridia</taxon>
        <taxon>Eubacteriales</taxon>
        <taxon>Oscillospiraceae</taxon>
        <taxon>Ruminococcus</taxon>
    </lineage>
</organism>
<keyword evidence="2 6" id="KW-0378">Hydrolase</keyword>
<evidence type="ECO:0000259" key="7">
    <source>
        <dbReference type="Pfam" id="PF01055"/>
    </source>
</evidence>
<evidence type="ECO:0000256" key="3">
    <source>
        <dbReference type="ARBA" id="ARBA00023295"/>
    </source>
</evidence>
<dbReference type="EC" id="3.2.1.177" evidence="5"/>
<dbReference type="Pfam" id="PF21365">
    <property type="entry name" value="Glyco_hydro_31_3rd"/>
    <property type="match status" value="1"/>
</dbReference>
<accession>D4LAI9</accession>
<dbReference type="Proteomes" id="UP000007054">
    <property type="component" value="Chromosome"/>
</dbReference>
<evidence type="ECO:0000313" key="11">
    <source>
        <dbReference type="Proteomes" id="UP000007054"/>
    </source>
</evidence>
<dbReference type="InterPro" id="IPR017853">
    <property type="entry name" value="GH"/>
</dbReference>
<comment type="similarity">
    <text evidence="1 6">Belongs to the glycosyl hydrolase 31 family.</text>
</comment>
<keyword evidence="3 6" id="KW-0326">Glycosidase</keyword>
<evidence type="ECO:0000259" key="9">
    <source>
        <dbReference type="Pfam" id="PF21365"/>
    </source>
</evidence>
<dbReference type="FunFam" id="3.20.20.80:FF:000053">
    <property type="entry name" value="Alpha-xylosidase YicI"/>
    <property type="match status" value="1"/>
</dbReference>
<dbReference type="PANTHER" id="PTHR43053">
    <property type="entry name" value="GLYCOSIDASE FAMILY 31"/>
    <property type="match status" value="1"/>
</dbReference>
<dbReference type="RefSeq" id="WP_015557541.1">
    <property type="nucleotide sequence ID" value="NC_021039.1"/>
</dbReference>
<evidence type="ECO:0000256" key="6">
    <source>
        <dbReference type="RuleBase" id="RU361185"/>
    </source>
</evidence>
<feature type="domain" description="Glycosyl hydrolase family 31 C-terminal" evidence="9">
    <location>
        <begin position="605"/>
        <end position="690"/>
    </location>
</feature>
<evidence type="ECO:0000256" key="2">
    <source>
        <dbReference type="ARBA" id="ARBA00022801"/>
    </source>
</evidence>
<dbReference type="InterPro" id="IPR048395">
    <property type="entry name" value="Glyco_hydro_31_C"/>
</dbReference>
<dbReference type="CAZy" id="GH31">
    <property type="family name" value="Glycoside Hydrolase Family 31"/>
</dbReference>
<feature type="domain" description="Glycoside hydrolase family 31 N-terminal" evidence="8">
    <location>
        <begin position="55"/>
        <end position="238"/>
    </location>
</feature>
<evidence type="ECO:0000256" key="1">
    <source>
        <dbReference type="ARBA" id="ARBA00007806"/>
    </source>
</evidence>
<sequence length="778" mass="87382">MKFSDGFWLNQRGYEVDYAVQAYEVTTTDHSITLLVTPQTIYNRAMTLGGVTLEITYSSTQENVIRVSIQHFKGALHNEPKFELHADQGYTPKITNEQDYAELISGDTVLRISKGQSWDVSYTYKGKRLTGGAWRSTSYIQENRFRAENRCHAKCDDTFWSDPADPRSTYIREQLTLSVGECIYGFGEKFTTFVKNGQTVDIWNADGGTCSEQSYKSIPFYISSRGYGVFVNSPDRISYEVASDTVSKVSITKPGEFLEYFLIGGENLQQVLSNYTTLTGKPALPPANTFGLWLSTSFTTTYDEETVTSFIDGMAQRDIPLQMFHFDCFWMKEYEWTSFRWDTTQFPDPPAMLKRLKDRGLGICVWINPYIAQRSCLFDEGVEKGYFIKNPDGSVFQTDMWQPGMAIVDFTNPAACDWFAAGIRSLCEMGVTAIKTDFGERIPTNVVYYDGSAPIPMHNYYTYLYNKTVFNVLKDYYGENKACLFARSATAGGQQFPVHWGGDCSAEYSSMAETIRGGLSLCASGFGFFSHDIGGFEATASPDVYKRWCAFGLMSTHSRLHGSTSYRVPWLFDEESVDVLRFFTKLKGRLMPYLYAQAVKTAAVGVPMMRAMVIDYAEDPACLYLDRQYMLGDNLLCAPVLNEEGTAEFYLPEGVWTDIITGEEIQGGRYVRRTCSYLEMPVLARPNSIITYGAFQSDFEYDYLTDATVTIYQLSDGASAQTSVYDKEANKLMDLTAERAGSTITVTYTKTTQTFKIAVAGTDKCVTADGSGSVTITL</sequence>
<dbReference type="PANTHER" id="PTHR43053:SF4">
    <property type="entry name" value="MYOGENESIS-REGULATING GLYCOSIDASE"/>
    <property type="match status" value="1"/>
</dbReference>
<dbReference type="InterPro" id="IPR013780">
    <property type="entry name" value="Glyco_hydro_b"/>
</dbReference>
<reference evidence="10" key="2">
    <citation type="submission" date="2010-03" db="EMBL/GenBank/DDBJ databases">
        <authorList>
            <person name="Pajon A."/>
        </authorList>
    </citation>
    <scope>NUCLEOTIDE SEQUENCE</scope>
    <source>
        <strain evidence="10">Type strain: 18P13</strain>
    </source>
</reference>
<dbReference type="KEGG" id="rch:RUM_03990"/>
<keyword evidence="11" id="KW-1185">Reference proteome</keyword>
<feature type="domain" description="Glycoside hydrolase family 31 TIM barrel" evidence="7">
    <location>
        <begin position="282"/>
        <end position="596"/>
    </location>
</feature>
<protein>
    <recommendedName>
        <fullName evidence="5">alpha-D-xyloside xylohydrolase</fullName>
        <ecNumber evidence="5">3.2.1.177</ecNumber>
    </recommendedName>
</protein>
<dbReference type="GO" id="GO:0030246">
    <property type="term" value="F:carbohydrate binding"/>
    <property type="evidence" value="ECO:0007669"/>
    <property type="project" value="InterPro"/>
</dbReference>
<dbReference type="InterPro" id="IPR025887">
    <property type="entry name" value="Glyco_hydro_31_N_dom"/>
</dbReference>
<dbReference type="BioCyc" id="RCHA213810:RUM_RS01935-MONOMER"/>
<dbReference type="PATRIC" id="fig|213810.4.peg.307"/>
<evidence type="ECO:0000256" key="4">
    <source>
        <dbReference type="ARBA" id="ARBA00052064"/>
    </source>
</evidence>
<dbReference type="HOGENOM" id="CLU_000631_10_0_9"/>
<dbReference type="SUPFAM" id="SSF51445">
    <property type="entry name" value="(Trans)glycosidases"/>
    <property type="match status" value="1"/>
</dbReference>
<evidence type="ECO:0000256" key="5">
    <source>
        <dbReference type="ARBA" id="ARBA00066962"/>
    </source>
</evidence>
<evidence type="ECO:0000313" key="10">
    <source>
        <dbReference type="EMBL" id="CBL16634.1"/>
    </source>
</evidence>
<dbReference type="Pfam" id="PF13802">
    <property type="entry name" value="Gal_mutarotas_2"/>
    <property type="match status" value="1"/>
</dbReference>
<dbReference type="GeneID" id="83155231"/>
<name>D4LAI9_RUMC1</name>
<dbReference type="GO" id="GO:0005975">
    <property type="term" value="P:carbohydrate metabolic process"/>
    <property type="evidence" value="ECO:0007669"/>
    <property type="project" value="InterPro"/>
</dbReference>
<dbReference type="Gene3D" id="2.60.40.1760">
    <property type="entry name" value="glycosyl hydrolase (family 31)"/>
    <property type="match status" value="1"/>
</dbReference>
<dbReference type="OrthoDB" id="176168at2"/>
<dbReference type="CDD" id="cd06593">
    <property type="entry name" value="GH31_xylosidase_YicI"/>
    <property type="match status" value="1"/>
</dbReference>
<dbReference type="STRING" id="213810.RUM_03990"/>
<comment type="catalytic activity">
    <reaction evidence="4">
        <text>Hydrolysis of terminal, non-reducing alpha-D-xylose residues with release of alpha-D-xylose.</text>
        <dbReference type="EC" id="3.2.1.177"/>
    </reaction>
</comment>
<dbReference type="Gene3D" id="3.20.20.80">
    <property type="entry name" value="Glycosidases"/>
    <property type="match status" value="1"/>
</dbReference>